<gene>
    <name evidence="9" type="ORF">MAN_07867</name>
</gene>
<dbReference type="InterPro" id="IPR050815">
    <property type="entry name" value="TF_fung"/>
</dbReference>
<dbReference type="EMBL" id="AZNF01000011">
    <property type="protein sequence ID" value="KID62651.1"/>
    <property type="molecule type" value="Genomic_DNA"/>
</dbReference>
<dbReference type="GO" id="GO:0003677">
    <property type="term" value="F:DNA binding"/>
    <property type="evidence" value="ECO:0007669"/>
    <property type="project" value="InterPro"/>
</dbReference>
<dbReference type="GO" id="GO:0006351">
    <property type="term" value="P:DNA-templated transcription"/>
    <property type="evidence" value="ECO:0007669"/>
    <property type="project" value="InterPro"/>
</dbReference>
<dbReference type="VEuPathDB" id="FungiDB:MAN_07867"/>
<dbReference type="InterPro" id="IPR036864">
    <property type="entry name" value="Zn2-C6_fun-type_DNA-bd_sf"/>
</dbReference>
<dbReference type="GO" id="GO:0008270">
    <property type="term" value="F:zinc ion binding"/>
    <property type="evidence" value="ECO:0007669"/>
    <property type="project" value="InterPro"/>
</dbReference>
<reference evidence="9 10" key="1">
    <citation type="journal article" date="2014" name="Proc. Natl. Acad. Sci. U.S.A.">
        <title>Trajectory and genomic determinants of fungal-pathogen speciation and host adaptation.</title>
        <authorList>
            <person name="Hu X."/>
            <person name="Xiao G."/>
            <person name="Zheng P."/>
            <person name="Shang Y."/>
            <person name="Su Y."/>
            <person name="Zhang X."/>
            <person name="Liu X."/>
            <person name="Zhan S."/>
            <person name="St Leger R.J."/>
            <person name="Wang C."/>
        </authorList>
    </citation>
    <scope>NUCLEOTIDE SEQUENCE [LARGE SCALE GENOMIC DNA]</scope>
    <source>
        <strain evidence="9 10">ARSEF 549</strain>
    </source>
</reference>
<dbReference type="Pfam" id="PF00172">
    <property type="entry name" value="Zn_clus"/>
    <property type="match status" value="1"/>
</dbReference>
<sequence>MPLKLLSQLKCSRERPVCLRCNRLQTTCTYPELVDRRRAGRTPRSRRRLSNPAPRDATVESIGDTDAQIATSAPLTGSSLVDDSLLSSRLAPDAGQTPSDTIVDMPSDSYARHLRSCDYESQGMRASHGHGFNPDPCQLPPRTVGLCLLEIYFARIYNANLLFYKPLLFQEYLEDQVPTVLLQAIFALASLFLAPKDEAEDVSADFSELRAFAAYHSRSLLWAKAATKEAMAAVMEAPSLPAAQALVCLTLYWFGTGDSKSADLCLVLAYRFCTVWNYKRQISEGAQSLDTSLESELKRRCFWACWASMCIVAEPEPIFKDAWSEAALLPLPSVISNGPSGWQVTIGEYMDSEWSLMSKFNQLEPGKEAPPSAGLIKMIGIWARVQLFVTKSMHYSSTEKMNVLSSLAAQATSMRHSIVPGPYSNSTRRGKLDSRQQFMVIDAFYCLCHVALHSTIVPLFSGSPLDQQISAEDVRHSAQAVLYHAESFTSSLADCFGGELDVTYLPPVVGYGAFLTGSVLLAFEISYQDKDVRLQKHGRMSAVQSIVTMLDTLCTYWKCLRRPCEKLRKAANAAMCHDAPRAIPAGPQTSFHTQCGPRSTVQDRRYSGNPSSPRPPLHGAPGERLGRQNPSALVHSDVMQTHTPDTPCSDQHPQYAVGSSIPNTLGSDGTAYITSIDDEWWNMPFTSYGDFLGLDPVNLFRQGDDPFG</sequence>
<dbReference type="OrthoDB" id="309640at2759"/>
<accession>A0A0B4FA22</accession>
<dbReference type="CDD" id="cd00067">
    <property type="entry name" value="GAL4"/>
    <property type="match status" value="1"/>
</dbReference>
<dbReference type="CDD" id="cd12148">
    <property type="entry name" value="fungal_TF_MHR"/>
    <property type="match status" value="1"/>
</dbReference>
<name>A0A0B4FA22_METAF</name>
<evidence type="ECO:0000256" key="1">
    <source>
        <dbReference type="ARBA" id="ARBA00004123"/>
    </source>
</evidence>
<protein>
    <submittedName>
        <fullName evidence="9">Fungal transcriptional regulatory protein</fullName>
    </submittedName>
</protein>
<dbReference type="Pfam" id="PF04082">
    <property type="entry name" value="Fungal_trans"/>
    <property type="match status" value="1"/>
</dbReference>
<dbReference type="Proteomes" id="UP000031186">
    <property type="component" value="Unassembled WGS sequence"/>
</dbReference>
<dbReference type="PANTHER" id="PTHR47338">
    <property type="entry name" value="ZN(II)2CYS6 TRANSCRIPTION FACTOR (EUROFUNG)-RELATED"/>
    <property type="match status" value="1"/>
</dbReference>
<dbReference type="PANTHER" id="PTHR47338:SF5">
    <property type="entry name" value="ZN(II)2CYS6 TRANSCRIPTION FACTOR (EUROFUNG)"/>
    <property type="match status" value="1"/>
</dbReference>
<keyword evidence="4" id="KW-0804">Transcription</keyword>
<dbReference type="InterPro" id="IPR007219">
    <property type="entry name" value="XnlR_reg_dom"/>
</dbReference>
<feature type="compositionally biased region" description="Polar residues" evidence="6">
    <location>
        <begin position="587"/>
        <end position="600"/>
    </location>
</feature>
<dbReference type="InterPro" id="IPR001138">
    <property type="entry name" value="Zn2Cys6_DnaBD"/>
</dbReference>
<comment type="subcellular location">
    <subcellularLocation>
        <location evidence="1">Nucleus</location>
    </subcellularLocation>
</comment>
<keyword evidence="5" id="KW-0539">Nucleus</keyword>
<dbReference type="Gene3D" id="4.10.240.10">
    <property type="entry name" value="Zn(2)-C6 fungal-type DNA-binding domain"/>
    <property type="match status" value="1"/>
</dbReference>
<feature type="domain" description="Xylanolytic transcriptional activator regulatory" evidence="8">
    <location>
        <begin position="149"/>
        <end position="306"/>
    </location>
</feature>
<feature type="compositionally biased region" description="Basic residues" evidence="6">
    <location>
        <begin position="38"/>
        <end position="49"/>
    </location>
</feature>
<evidence type="ECO:0000259" key="7">
    <source>
        <dbReference type="Pfam" id="PF00172"/>
    </source>
</evidence>
<keyword evidence="10" id="KW-1185">Reference proteome</keyword>
<dbReference type="GO" id="GO:0005634">
    <property type="term" value="C:nucleus"/>
    <property type="evidence" value="ECO:0007669"/>
    <property type="project" value="UniProtKB-SubCell"/>
</dbReference>
<feature type="domain" description="Zn(2)-C6 fungal-type" evidence="7">
    <location>
        <begin position="9"/>
        <end position="36"/>
    </location>
</feature>
<evidence type="ECO:0000256" key="3">
    <source>
        <dbReference type="ARBA" id="ARBA00023015"/>
    </source>
</evidence>
<evidence type="ECO:0000256" key="6">
    <source>
        <dbReference type="SAM" id="MobiDB-lite"/>
    </source>
</evidence>
<evidence type="ECO:0000256" key="2">
    <source>
        <dbReference type="ARBA" id="ARBA00022723"/>
    </source>
</evidence>
<feature type="region of interest" description="Disordered" evidence="6">
    <location>
        <begin position="38"/>
        <end position="59"/>
    </location>
</feature>
<evidence type="ECO:0000313" key="10">
    <source>
        <dbReference type="Proteomes" id="UP000031186"/>
    </source>
</evidence>
<evidence type="ECO:0000259" key="8">
    <source>
        <dbReference type="Pfam" id="PF04082"/>
    </source>
</evidence>
<evidence type="ECO:0000256" key="4">
    <source>
        <dbReference type="ARBA" id="ARBA00023163"/>
    </source>
</evidence>
<proteinExistence type="predicted"/>
<feature type="region of interest" description="Disordered" evidence="6">
    <location>
        <begin position="586"/>
        <end position="628"/>
    </location>
</feature>
<dbReference type="GO" id="GO:0000981">
    <property type="term" value="F:DNA-binding transcription factor activity, RNA polymerase II-specific"/>
    <property type="evidence" value="ECO:0007669"/>
    <property type="project" value="InterPro"/>
</dbReference>
<keyword evidence="2" id="KW-0479">Metal-binding</keyword>
<feature type="non-terminal residue" evidence="9">
    <location>
        <position position="1"/>
    </location>
</feature>
<comment type="caution">
    <text evidence="9">The sequence shown here is derived from an EMBL/GenBank/DDBJ whole genome shotgun (WGS) entry which is preliminary data.</text>
</comment>
<evidence type="ECO:0000313" key="9">
    <source>
        <dbReference type="EMBL" id="KID62651.1"/>
    </source>
</evidence>
<evidence type="ECO:0000256" key="5">
    <source>
        <dbReference type="ARBA" id="ARBA00023242"/>
    </source>
</evidence>
<dbReference type="HOGENOM" id="CLU_022616_0_0_1"/>
<keyword evidence="3" id="KW-0805">Transcription regulation</keyword>
<dbReference type="AlphaFoldDB" id="A0A0B4FA22"/>
<organism evidence="9 10">
    <name type="scientific">Metarhizium anisopliae (strain ARSEF 549)</name>
    <dbReference type="NCBI Taxonomy" id="3151832"/>
    <lineage>
        <taxon>Eukaryota</taxon>
        <taxon>Fungi</taxon>
        <taxon>Dikarya</taxon>
        <taxon>Ascomycota</taxon>
        <taxon>Pezizomycotina</taxon>
        <taxon>Sordariomycetes</taxon>
        <taxon>Hypocreomycetidae</taxon>
        <taxon>Hypocreales</taxon>
        <taxon>Clavicipitaceae</taxon>
        <taxon>Metarhizium</taxon>
    </lineage>
</organism>